<dbReference type="NCBIfam" id="NF040618">
    <property type="entry name" value="PPA1309_fam"/>
    <property type="match status" value="1"/>
</dbReference>
<reference evidence="2" key="1">
    <citation type="submission" date="2016-10" db="EMBL/GenBank/DDBJ databases">
        <authorList>
            <person name="Varghese N."/>
            <person name="Submissions S."/>
        </authorList>
    </citation>
    <scope>NUCLEOTIDE SEQUENCE [LARGE SCALE GENOMIC DNA]</scope>
    <source>
        <strain evidence="2">DSM 21743</strain>
    </source>
</reference>
<gene>
    <name evidence="1" type="ORF">SAMN04488544_1760</name>
</gene>
<dbReference type="InterPro" id="IPR047681">
    <property type="entry name" value="PPA1309-like"/>
</dbReference>
<dbReference type="STRING" id="546874.SAMN04488544_1760"/>
<dbReference type="Proteomes" id="UP000198825">
    <property type="component" value="Chromosome I"/>
</dbReference>
<proteinExistence type="predicted"/>
<name>A0A1H2MBZ5_9ACTN</name>
<dbReference type="EMBL" id="LT629799">
    <property type="protein sequence ID" value="SDU90594.1"/>
    <property type="molecule type" value="Genomic_DNA"/>
</dbReference>
<protein>
    <submittedName>
        <fullName evidence="1">Uncharacterized protein</fullName>
    </submittedName>
</protein>
<evidence type="ECO:0000313" key="1">
    <source>
        <dbReference type="EMBL" id="SDU90594.1"/>
    </source>
</evidence>
<dbReference type="RefSeq" id="WP_091074102.1">
    <property type="nucleotide sequence ID" value="NZ_LT629799.1"/>
</dbReference>
<dbReference type="OrthoDB" id="3266223at2"/>
<organism evidence="1 2">
    <name type="scientific">Microlunatus sagamiharensis</name>
    <dbReference type="NCBI Taxonomy" id="546874"/>
    <lineage>
        <taxon>Bacteria</taxon>
        <taxon>Bacillati</taxon>
        <taxon>Actinomycetota</taxon>
        <taxon>Actinomycetes</taxon>
        <taxon>Propionibacteriales</taxon>
        <taxon>Propionibacteriaceae</taxon>
        <taxon>Microlunatus</taxon>
    </lineage>
</organism>
<sequence length="190" mass="19375">MPASTPPTPSGPSLGADDRREALVAALVELEHHVADAGWEGPPRLFALVETDELAAAEPDLARSLGLRTTADGAAPGALTAIEQDTFVGTGDLLSDLDGIEWPDGVFGTAVAAVRTFLPSGTDVELPEDADEAAALVAAHPAAQEIRVVVGVDRSGQQHGVARLRSQPDELLGGTDLVPGLASALAHTLG</sequence>
<dbReference type="AlphaFoldDB" id="A0A1H2MBZ5"/>
<accession>A0A1H2MBZ5</accession>
<evidence type="ECO:0000313" key="2">
    <source>
        <dbReference type="Proteomes" id="UP000198825"/>
    </source>
</evidence>
<keyword evidence="2" id="KW-1185">Reference proteome</keyword>